<sequence length="49" mass="5765">MDPLYFMYTAAFLPIFHVCVLVQLPYTIIPIAIEIKFNLTINVVIESYW</sequence>
<dbReference type="RefSeq" id="WP_160360392.1">
    <property type="nucleotide sequence ID" value="NZ_WSRQ01000036.1"/>
</dbReference>
<evidence type="ECO:0000256" key="1">
    <source>
        <dbReference type="SAM" id="Phobius"/>
    </source>
</evidence>
<dbReference type="EMBL" id="WSRQ01000036">
    <property type="protein sequence ID" value="MVX65702.1"/>
    <property type="molecule type" value="Genomic_DNA"/>
</dbReference>
<evidence type="ECO:0000313" key="3">
    <source>
        <dbReference type="Proteomes" id="UP000656077"/>
    </source>
</evidence>
<keyword evidence="1" id="KW-1133">Transmembrane helix</keyword>
<keyword evidence="1" id="KW-0472">Membrane</keyword>
<dbReference type="Proteomes" id="UP000656077">
    <property type="component" value="Unassembled WGS sequence"/>
</dbReference>
<name>A0A964RQ25_9CLOT</name>
<proteinExistence type="predicted"/>
<comment type="caution">
    <text evidence="2">The sequence shown here is derived from an EMBL/GenBank/DDBJ whole genome shotgun (WGS) entry which is preliminary data.</text>
</comment>
<keyword evidence="1" id="KW-0812">Transmembrane</keyword>
<accession>A0A964RQ25</accession>
<gene>
    <name evidence="2" type="ORF">GKZ28_18645</name>
</gene>
<dbReference type="AlphaFoldDB" id="A0A964RQ25"/>
<evidence type="ECO:0000313" key="2">
    <source>
        <dbReference type="EMBL" id="MVX65702.1"/>
    </source>
</evidence>
<feature type="transmembrane region" description="Helical" evidence="1">
    <location>
        <begin position="6"/>
        <end position="29"/>
    </location>
</feature>
<protein>
    <submittedName>
        <fullName evidence="2">Uncharacterized protein</fullName>
    </submittedName>
</protein>
<organism evidence="2 3">
    <name type="scientific">Clostridium chromiireducens</name>
    <dbReference type="NCBI Taxonomy" id="225345"/>
    <lineage>
        <taxon>Bacteria</taxon>
        <taxon>Bacillati</taxon>
        <taxon>Bacillota</taxon>
        <taxon>Clostridia</taxon>
        <taxon>Eubacteriales</taxon>
        <taxon>Clostridiaceae</taxon>
        <taxon>Clostridium</taxon>
    </lineage>
</organism>
<reference evidence="2" key="1">
    <citation type="submission" date="2019-12" db="EMBL/GenBank/DDBJ databases">
        <title>Microbes associate with the intestines of laboratory mice.</title>
        <authorList>
            <person name="Navarre W."/>
            <person name="Wong E."/>
        </authorList>
    </citation>
    <scope>NUCLEOTIDE SEQUENCE</scope>
    <source>
        <strain evidence="2">NM79_F5</strain>
    </source>
</reference>